<dbReference type="SUPFAM" id="SSF56601">
    <property type="entry name" value="beta-lactamase/transpeptidase-like"/>
    <property type="match status" value="1"/>
</dbReference>
<sequence>MTRAQTLLDRIVRSAEEQGFVAHGVHVRIGDDTAAHLWAEDIRRDIHSAAKGVCVIAAGIASDEGLFDLDAPVATYLPGIALGEGVDAVTTRHLLTMTSGIDFPWSETMMTDWPDLAREFLGRPSQGRVFQYSNASTYTAMRALGAVVGDVHAWLEPRLFAPLGIADSAWERCPNGWIVAGGGLSLTLDEFARIGRLIRDGGRWDGHQLVSRGWIDAMHSDWIERDANPGYERYALAGWGGPGEAWRLHGAYGQLLIFLDDAVVTITADDHFGADEMAAKAVAALES</sequence>
<dbReference type="InterPro" id="IPR050789">
    <property type="entry name" value="Diverse_Enzym_Activities"/>
</dbReference>
<dbReference type="InterPro" id="IPR012338">
    <property type="entry name" value="Beta-lactam/transpept-like"/>
</dbReference>
<dbReference type="RefSeq" id="WP_271174167.1">
    <property type="nucleotide sequence ID" value="NZ_BSEJ01000013.1"/>
</dbReference>
<reference evidence="2" key="1">
    <citation type="journal article" date="2014" name="Int. J. Syst. Evol. Microbiol.">
        <title>Complete genome sequence of Corynebacterium casei LMG S-19264T (=DSM 44701T), isolated from a smear-ripened cheese.</title>
        <authorList>
            <consortium name="US DOE Joint Genome Institute (JGI-PGF)"/>
            <person name="Walter F."/>
            <person name="Albersmeier A."/>
            <person name="Kalinowski J."/>
            <person name="Ruckert C."/>
        </authorList>
    </citation>
    <scope>NUCLEOTIDE SEQUENCE</scope>
    <source>
        <strain evidence="2">VKM Ac-1020</strain>
    </source>
</reference>
<dbReference type="PANTHER" id="PTHR43283">
    <property type="entry name" value="BETA-LACTAMASE-RELATED"/>
    <property type="match status" value="1"/>
</dbReference>
<reference evidence="2" key="2">
    <citation type="submission" date="2023-01" db="EMBL/GenBank/DDBJ databases">
        <authorList>
            <person name="Sun Q."/>
            <person name="Evtushenko L."/>
        </authorList>
    </citation>
    <scope>NUCLEOTIDE SEQUENCE</scope>
    <source>
        <strain evidence="2">VKM Ac-1020</strain>
    </source>
</reference>
<gene>
    <name evidence="2" type="ORF">GCM10017576_26030</name>
</gene>
<dbReference type="AlphaFoldDB" id="A0A9W6LXQ8"/>
<evidence type="ECO:0000313" key="2">
    <source>
        <dbReference type="EMBL" id="GLJ62473.1"/>
    </source>
</evidence>
<organism evidence="2 3">
    <name type="scientific">Microbacterium barkeri</name>
    <dbReference type="NCBI Taxonomy" id="33917"/>
    <lineage>
        <taxon>Bacteria</taxon>
        <taxon>Bacillati</taxon>
        <taxon>Actinomycetota</taxon>
        <taxon>Actinomycetes</taxon>
        <taxon>Micrococcales</taxon>
        <taxon>Microbacteriaceae</taxon>
        <taxon>Microbacterium</taxon>
    </lineage>
</organism>
<dbReference type="Gene3D" id="3.40.710.10">
    <property type="entry name" value="DD-peptidase/beta-lactamase superfamily"/>
    <property type="match status" value="1"/>
</dbReference>
<dbReference type="InterPro" id="IPR001466">
    <property type="entry name" value="Beta-lactam-related"/>
</dbReference>
<feature type="domain" description="Beta-lactamase-related" evidence="1">
    <location>
        <begin position="30"/>
        <end position="262"/>
    </location>
</feature>
<keyword evidence="3" id="KW-1185">Reference proteome</keyword>
<dbReference type="PANTHER" id="PTHR43283:SF7">
    <property type="entry name" value="BETA-LACTAMASE-RELATED DOMAIN-CONTAINING PROTEIN"/>
    <property type="match status" value="1"/>
</dbReference>
<comment type="caution">
    <text evidence="2">The sequence shown here is derived from an EMBL/GenBank/DDBJ whole genome shotgun (WGS) entry which is preliminary data.</text>
</comment>
<name>A0A9W6LXQ8_9MICO</name>
<evidence type="ECO:0000313" key="3">
    <source>
        <dbReference type="Proteomes" id="UP001142462"/>
    </source>
</evidence>
<dbReference type="EMBL" id="BSEJ01000013">
    <property type="protein sequence ID" value="GLJ62473.1"/>
    <property type="molecule type" value="Genomic_DNA"/>
</dbReference>
<accession>A0A9W6LXQ8</accession>
<dbReference type="Pfam" id="PF00144">
    <property type="entry name" value="Beta-lactamase"/>
    <property type="match status" value="1"/>
</dbReference>
<proteinExistence type="predicted"/>
<dbReference type="Proteomes" id="UP001142462">
    <property type="component" value="Unassembled WGS sequence"/>
</dbReference>
<evidence type="ECO:0000259" key="1">
    <source>
        <dbReference type="Pfam" id="PF00144"/>
    </source>
</evidence>
<protein>
    <submittedName>
        <fullName evidence="2">Penicillin-binding protein</fullName>
    </submittedName>
</protein>